<dbReference type="PROSITE" id="PS00101">
    <property type="entry name" value="HEXAPEP_TRANSFERASES"/>
    <property type="match status" value="1"/>
</dbReference>
<gene>
    <name evidence="4" type="ORF">HIM_04654</name>
</gene>
<protein>
    <recommendedName>
        <fullName evidence="3">Maltose/galactoside acetyltransferase domain-containing protein</fullName>
    </recommendedName>
</protein>
<name>A0A0F7ZPN9_9HYPO</name>
<dbReference type="GO" id="GO:0008374">
    <property type="term" value="F:O-acyltransferase activity"/>
    <property type="evidence" value="ECO:0007669"/>
    <property type="project" value="TreeGrafter"/>
</dbReference>
<dbReference type="InterPro" id="IPR001451">
    <property type="entry name" value="Hexapep"/>
</dbReference>
<evidence type="ECO:0000259" key="3">
    <source>
        <dbReference type="Pfam" id="PF12464"/>
    </source>
</evidence>
<dbReference type="Gene3D" id="2.160.10.10">
    <property type="entry name" value="Hexapeptide repeat proteins"/>
    <property type="match status" value="1"/>
</dbReference>
<comment type="similarity">
    <text evidence="1">Belongs to the transferase hexapeptide repeat family.</text>
</comment>
<dbReference type="GO" id="GO:0016407">
    <property type="term" value="F:acetyltransferase activity"/>
    <property type="evidence" value="ECO:0007669"/>
    <property type="project" value="InterPro"/>
</dbReference>
<reference evidence="4 5" key="1">
    <citation type="journal article" date="2014" name="Genome Biol. Evol.">
        <title>Comparative genomics and transcriptomics analyses reveal divergent lifestyle features of nematode endoparasitic fungus Hirsutella minnesotensis.</title>
        <authorList>
            <person name="Lai Y."/>
            <person name="Liu K."/>
            <person name="Zhang X."/>
            <person name="Zhang X."/>
            <person name="Li K."/>
            <person name="Wang N."/>
            <person name="Shu C."/>
            <person name="Wu Y."/>
            <person name="Wang C."/>
            <person name="Bushley K.E."/>
            <person name="Xiang M."/>
            <person name="Liu X."/>
        </authorList>
    </citation>
    <scope>NUCLEOTIDE SEQUENCE [LARGE SCALE GENOMIC DNA]</scope>
    <source>
        <strain evidence="4 5">3608</strain>
    </source>
</reference>
<dbReference type="PANTHER" id="PTHR23416:SF54">
    <property type="entry name" value="ACETYLTRANSFERASE, CYSE_LACA_LPXA_NODL FAMILY (AFU_ORTHOLOGUE AFUA_2G08430)-RELATED"/>
    <property type="match status" value="1"/>
</dbReference>
<evidence type="ECO:0000313" key="5">
    <source>
        <dbReference type="Proteomes" id="UP000054481"/>
    </source>
</evidence>
<proteinExistence type="inferred from homology"/>
<evidence type="ECO:0000256" key="1">
    <source>
        <dbReference type="ARBA" id="ARBA00007274"/>
    </source>
</evidence>
<keyword evidence="5" id="KW-1185">Reference proteome</keyword>
<evidence type="ECO:0000313" key="4">
    <source>
        <dbReference type="EMBL" id="KJZ75830.1"/>
    </source>
</evidence>
<dbReference type="InterPro" id="IPR018357">
    <property type="entry name" value="Hexapep_transf_CS"/>
</dbReference>
<dbReference type="EMBL" id="KQ030514">
    <property type="protein sequence ID" value="KJZ75830.1"/>
    <property type="molecule type" value="Genomic_DNA"/>
</dbReference>
<keyword evidence="2" id="KW-0808">Transferase</keyword>
<dbReference type="InterPro" id="IPR011004">
    <property type="entry name" value="Trimer_LpxA-like_sf"/>
</dbReference>
<sequence>MAARTPDGQAIDPAENRRRMARGDSYYAFTPDLIKDRRRCARASRNLNTAQDLTRRRMVELWKDITCDETPLPPQVADSDQDEALFEDYPWVDAPIKLDYGYNVKLDKGVYVNSNSTWIDTCTISVGARTIIGPNCSFYSGIHPLDYKVRNGLSGPESGEPITIGEDCWLAGNVVVLQGVTIGRGAVVGAGSVVTKDVPPEVVVVGNPARPLKHIDGTSLRGVAGDSAIVQQE</sequence>
<feature type="domain" description="Maltose/galactoside acetyltransferase" evidence="3">
    <location>
        <begin position="19"/>
        <end position="65"/>
    </location>
</feature>
<dbReference type="SUPFAM" id="SSF51161">
    <property type="entry name" value="Trimeric LpxA-like enzymes"/>
    <property type="match status" value="1"/>
</dbReference>
<dbReference type="InterPro" id="IPR051159">
    <property type="entry name" value="Hexapeptide_acetyltransf"/>
</dbReference>
<organism evidence="4 5">
    <name type="scientific">Hirsutella minnesotensis 3608</name>
    <dbReference type="NCBI Taxonomy" id="1043627"/>
    <lineage>
        <taxon>Eukaryota</taxon>
        <taxon>Fungi</taxon>
        <taxon>Dikarya</taxon>
        <taxon>Ascomycota</taxon>
        <taxon>Pezizomycotina</taxon>
        <taxon>Sordariomycetes</taxon>
        <taxon>Hypocreomycetidae</taxon>
        <taxon>Hypocreales</taxon>
        <taxon>Ophiocordycipitaceae</taxon>
        <taxon>Hirsutella</taxon>
    </lineage>
</organism>
<dbReference type="Pfam" id="PF12464">
    <property type="entry name" value="Mac"/>
    <property type="match status" value="1"/>
</dbReference>
<dbReference type="InterPro" id="IPR024688">
    <property type="entry name" value="Mac_dom"/>
</dbReference>
<dbReference type="OrthoDB" id="25818at2759"/>
<accession>A0A0F7ZPN9</accession>
<dbReference type="Pfam" id="PF00132">
    <property type="entry name" value="Hexapep"/>
    <property type="match status" value="1"/>
</dbReference>
<evidence type="ECO:0000256" key="2">
    <source>
        <dbReference type="ARBA" id="ARBA00022679"/>
    </source>
</evidence>
<dbReference type="CDD" id="cd03357">
    <property type="entry name" value="LbH_MAT_GAT"/>
    <property type="match status" value="1"/>
</dbReference>
<dbReference type="Proteomes" id="UP000054481">
    <property type="component" value="Unassembled WGS sequence"/>
</dbReference>
<dbReference type="PANTHER" id="PTHR23416">
    <property type="entry name" value="SIALIC ACID SYNTHASE-RELATED"/>
    <property type="match status" value="1"/>
</dbReference>
<dbReference type="AlphaFoldDB" id="A0A0F7ZPN9"/>